<reference evidence="3" key="2">
    <citation type="journal article" date="2019" name="Emerg. Microbes Infect.">
        <title>Comprehensive subspecies identification of 175 nontuberculous mycobacteria species based on 7547 genomic profiles.</title>
        <authorList>
            <person name="Matsumoto Y."/>
            <person name="Kinjo T."/>
            <person name="Motooka D."/>
            <person name="Nabeya D."/>
            <person name="Jung N."/>
            <person name="Uechi K."/>
            <person name="Horii T."/>
            <person name="Iida T."/>
            <person name="Fujita J."/>
            <person name="Nakamura S."/>
        </authorList>
    </citation>
    <scope>NUCLEOTIDE SEQUENCE [LARGE SCALE GENOMIC DNA]</scope>
    <source>
        <strain evidence="3">JCM 13016</strain>
    </source>
</reference>
<evidence type="ECO:0000259" key="2">
    <source>
        <dbReference type="SMART" id="SM00014"/>
    </source>
</evidence>
<dbReference type="STRING" id="220927.AWC23_07000"/>
<dbReference type="EMBL" id="AP022573">
    <property type="protein sequence ID" value="BBX64730.1"/>
    <property type="molecule type" value="Genomic_DNA"/>
</dbReference>
<feature type="transmembrane region" description="Helical" evidence="1">
    <location>
        <begin position="130"/>
        <end position="150"/>
    </location>
</feature>
<dbReference type="Proteomes" id="UP000193387">
    <property type="component" value="Unassembled WGS sequence"/>
</dbReference>
<feature type="domain" description="Phosphatidic acid phosphatase type 2/haloperoxidase" evidence="2">
    <location>
        <begin position="88"/>
        <end position="199"/>
    </location>
</feature>
<keyword evidence="5" id="KW-1185">Reference proteome</keyword>
<keyword evidence="1" id="KW-0812">Transmembrane</keyword>
<keyword evidence="1" id="KW-1133">Transmembrane helix</keyword>
<dbReference type="PANTHER" id="PTHR14969">
    <property type="entry name" value="SPHINGOSINE-1-PHOSPHATE PHOSPHOHYDROLASE"/>
    <property type="match status" value="1"/>
</dbReference>
<dbReference type="Pfam" id="PF01569">
    <property type="entry name" value="PAP2"/>
    <property type="match status" value="1"/>
</dbReference>
<feature type="transmembrane region" description="Helical" evidence="1">
    <location>
        <begin position="184"/>
        <end position="202"/>
    </location>
</feature>
<dbReference type="OrthoDB" id="5289372at2"/>
<dbReference type="InterPro" id="IPR036938">
    <property type="entry name" value="PAP2/HPO_sf"/>
</dbReference>
<evidence type="ECO:0000313" key="5">
    <source>
        <dbReference type="Proteomes" id="UP000193387"/>
    </source>
</evidence>
<proteinExistence type="predicted"/>
<dbReference type="CDD" id="cd03392">
    <property type="entry name" value="PAP2_like_2"/>
    <property type="match status" value="1"/>
</dbReference>
<feature type="transmembrane region" description="Helical" evidence="1">
    <location>
        <begin position="60"/>
        <end position="82"/>
    </location>
</feature>
<sequence>MTRARSALILAAAAVAVYALMWVAYSRQWAWLHRVDWWLLNSAHAVGVKHPLWVDFWDTVSFALGPVPLRLLGMAAAIAAVLGRNVRAALVLLACGPLSGLVTSAAKGLANRTRPPTMLVAASSTSFPSGHALEATAGLLAILAFLLPMLSRTAGRVLAAAAGVCVLAVGVARVALNVHHPSDVLAGWSLGCLYFLLCLLVFRPSWSRRGDPIEAKALLDP</sequence>
<dbReference type="EMBL" id="LQPR01000018">
    <property type="protein sequence ID" value="ORW73324.1"/>
    <property type="molecule type" value="Genomic_DNA"/>
</dbReference>
<name>A0A1X2CC11_9MYCO</name>
<keyword evidence="1" id="KW-0472">Membrane</keyword>
<protein>
    <submittedName>
        <fullName evidence="3">Membrane protein</fullName>
    </submittedName>
</protein>
<evidence type="ECO:0000313" key="4">
    <source>
        <dbReference type="EMBL" id="ORW73324.1"/>
    </source>
</evidence>
<evidence type="ECO:0000313" key="3">
    <source>
        <dbReference type="EMBL" id="BBX64730.1"/>
    </source>
</evidence>
<dbReference type="Gene3D" id="1.20.144.10">
    <property type="entry name" value="Phosphatidic acid phosphatase type 2/haloperoxidase"/>
    <property type="match status" value="1"/>
</dbReference>
<feature type="transmembrane region" description="Helical" evidence="1">
    <location>
        <begin position="157"/>
        <end position="178"/>
    </location>
</feature>
<dbReference type="RefSeq" id="WP_085254610.1">
    <property type="nucleotide sequence ID" value="NZ_AP022573.1"/>
</dbReference>
<organism evidence="3">
    <name type="scientific">Mycobacterium saskatchewanense</name>
    <dbReference type="NCBI Taxonomy" id="220927"/>
    <lineage>
        <taxon>Bacteria</taxon>
        <taxon>Bacillati</taxon>
        <taxon>Actinomycetota</taxon>
        <taxon>Actinomycetes</taxon>
        <taxon>Mycobacteriales</taxon>
        <taxon>Mycobacteriaceae</taxon>
        <taxon>Mycobacterium</taxon>
        <taxon>Mycobacterium simiae complex</taxon>
    </lineage>
</organism>
<accession>A0A1X2CC11</accession>
<feature type="transmembrane region" description="Helical" evidence="1">
    <location>
        <begin position="89"/>
        <end position="110"/>
    </location>
</feature>
<dbReference type="PANTHER" id="PTHR14969:SF13">
    <property type="entry name" value="AT30094P"/>
    <property type="match status" value="1"/>
</dbReference>
<gene>
    <name evidence="4" type="ORF">AWC23_07000</name>
    <name evidence="3" type="ORF">MSAS_39040</name>
</gene>
<reference evidence="4 5" key="1">
    <citation type="submission" date="2016-01" db="EMBL/GenBank/DDBJ databases">
        <title>The new phylogeny of the genus Mycobacterium.</title>
        <authorList>
            <person name="Tarcisio F."/>
            <person name="Conor M."/>
            <person name="Antonella G."/>
            <person name="Elisabetta G."/>
            <person name="Giulia F.S."/>
            <person name="Sara T."/>
            <person name="Anna F."/>
            <person name="Clotilde B."/>
            <person name="Roberto B."/>
            <person name="Veronica D.S."/>
            <person name="Fabio R."/>
            <person name="Monica P."/>
            <person name="Olivier J."/>
            <person name="Enrico T."/>
            <person name="Nicola S."/>
        </authorList>
    </citation>
    <scope>NUCLEOTIDE SEQUENCE [LARGE SCALE GENOMIC DNA]</scope>
    <source>
        <strain evidence="4 5">DSM 44616</strain>
    </source>
</reference>
<reference evidence="3" key="3">
    <citation type="submission" date="2020-02" db="EMBL/GenBank/DDBJ databases">
        <authorList>
            <person name="Matsumoto Y."/>
            <person name="Motooka D."/>
            <person name="Nakamura S."/>
        </authorList>
    </citation>
    <scope>NUCLEOTIDE SEQUENCE</scope>
    <source>
        <strain evidence="3">JCM 13016</strain>
    </source>
</reference>
<dbReference type="SMART" id="SM00014">
    <property type="entry name" value="acidPPc"/>
    <property type="match status" value="1"/>
</dbReference>
<dbReference type="SUPFAM" id="SSF48317">
    <property type="entry name" value="Acid phosphatase/Vanadium-dependent haloperoxidase"/>
    <property type="match status" value="1"/>
</dbReference>
<evidence type="ECO:0000256" key="1">
    <source>
        <dbReference type="SAM" id="Phobius"/>
    </source>
</evidence>
<dbReference type="KEGG" id="msak:MSAS_39040"/>
<dbReference type="InterPro" id="IPR000326">
    <property type="entry name" value="PAP2/HPO"/>
</dbReference>
<dbReference type="AlphaFoldDB" id="A0A1X2CC11"/>